<feature type="region of interest" description="Disordered" evidence="1">
    <location>
        <begin position="91"/>
        <end position="170"/>
    </location>
</feature>
<feature type="compositionally biased region" description="Basic and acidic residues" evidence="1">
    <location>
        <begin position="91"/>
        <end position="125"/>
    </location>
</feature>
<accession>A0A4S8L4S7</accession>
<organism evidence="2 3">
    <name type="scientific">Dendrothele bispora (strain CBS 962.96)</name>
    <dbReference type="NCBI Taxonomy" id="1314807"/>
    <lineage>
        <taxon>Eukaryota</taxon>
        <taxon>Fungi</taxon>
        <taxon>Dikarya</taxon>
        <taxon>Basidiomycota</taxon>
        <taxon>Agaricomycotina</taxon>
        <taxon>Agaricomycetes</taxon>
        <taxon>Agaricomycetidae</taxon>
        <taxon>Agaricales</taxon>
        <taxon>Agaricales incertae sedis</taxon>
        <taxon>Dendrothele</taxon>
    </lineage>
</organism>
<feature type="non-terminal residue" evidence="2">
    <location>
        <position position="1"/>
    </location>
</feature>
<protein>
    <recommendedName>
        <fullName evidence="4">CxC1-like cysteine cluster associated with KDZ transposases domain-containing protein</fullName>
    </recommendedName>
</protein>
<evidence type="ECO:0008006" key="4">
    <source>
        <dbReference type="Google" id="ProtNLM"/>
    </source>
</evidence>
<feature type="compositionally biased region" description="Polar residues" evidence="1">
    <location>
        <begin position="140"/>
        <end position="155"/>
    </location>
</feature>
<evidence type="ECO:0000313" key="3">
    <source>
        <dbReference type="Proteomes" id="UP000297245"/>
    </source>
</evidence>
<proteinExistence type="predicted"/>
<keyword evidence="3" id="KW-1185">Reference proteome</keyword>
<reference evidence="2 3" key="1">
    <citation type="journal article" date="2019" name="Nat. Ecol. Evol.">
        <title>Megaphylogeny resolves global patterns of mushroom evolution.</title>
        <authorList>
            <person name="Varga T."/>
            <person name="Krizsan K."/>
            <person name="Foldi C."/>
            <person name="Dima B."/>
            <person name="Sanchez-Garcia M."/>
            <person name="Sanchez-Ramirez S."/>
            <person name="Szollosi G.J."/>
            <person name="Szarkandi J.G."/>
            <person name="Papp V."/>
            <person name="Albert L."/>
            <person name="Andreopoulos W."/>
            <person name="Angelini C."/>
            <person name="Antonin V."/>
            <person name="Barry K.W."/>
            <person name="Bougher N.L."/>
            <person name="Buchanan P."/>
            <person name="Buyck B."/>
            <person name="Bense V."/>
            <person name="Catcheside P."/>
            <person name="Chovatia M."/>
            <person name="Cooper J."/>
            <person name="Damon W."/>
            <person name="Desjardin D."/>
            <person name="Finy P."/>
            <person name="Geml J."/>
            <person name="Haridas S."/>
            <person name="Hughes K."/>
            <person name="Justo A."/>
            <person name="Karasinski D."/>
            <person name="Kautmanova I."/>
            <person name="Kiss B."/>
            <person name="Kocsube S."/>
            <person name="Kotiranta H."/>
            <person name="LaButti K.M."/>
            <person name="Lechner B.E."/>
            <person name="Liimatainen K."/>
            <person name="Lipzen A."/>
            <person name="Lukacs Z."/>
            <person name="Mihaltcheva S."/>
            <person name="Morgado L.N."/>
            <person name="Niskanen T."/>
            <person name="Noordeloos M.E."/>
            <person name="Ohm R.A."/>
            <person name="Ortiz-Santana B."/>
            <person name="Ovrebo C."/>
            <person name="Racz N."/>
            <person name="Riley R."/>
            <person name="Savchenko A."/>
            <person name="Shiryaev A."/>
            <person name="Soop K."/>
            <person name="Spirin V."/>
            <person name="Szebenyi C."/>
            <person name="Tomsovsky M."/>
            <person name="Tulloss R.E."/>
            <person name="Uehling J."/>
            <person name="Grigoriev I.V."/>
            <person name="Vagvolgyi C."/>
            <person name="Papp T."/>
            <person name="Martin F.M."/>
            <person name="Miettinen O."/>
            <person name="Hibbett D.S."/>
            <person name="Nagy L.G."/>
        </authorList>
    </citation>
    <scope>NUCLEOTIDE SEQUENCE [LARGE SCALE GENOMIC DNA]</scope>
    <source>
        <strain evidence="2 3">CBS 962.96</strain>
    </source>
</reference>
<evidence type="ECO:0000313" key="2">
    <source>
        <dbReference type="EMBL" id="THU83576.1"/>
    </source>
</evidence>
<dbReference type="EMBL" id="ML179654">
    <property type="protein sequence ID" value="THU83576.1"/>
    <property type="molecule type" value="Genomic_DNA"/>
</dbReference>
<dbReference type="Proteomes" id="UP000297245">
    <property type="component" value="Unassembled WGS sequence"/>
</dbReference>
<name>A0A4S8L4S7_DENBC</name>
<sequence>LFPCTPFCPSLAVDIRMLDFVTRLFLRVSPSHTAWCHTLEDYLGAQGYRIHRSDPLCRRFANALTWFNSLQDAVTVQMKLVLDCFRPSVESRDRDKEEEGSGVELTREEYQQGDKAKKRNVHEDGGDIPGLHRKRKRADSTPTAQPQSNTQSMEDTNARHGPLQQQQPQASEYLGSRCPLCFGNTTPPDQEDGWCVCTVFVNKHVY</sequence>
<dbReference type="AlphaFoldDB" id="A0A4S8L4S7"/>
<gene>
    <name evidence="2" type="ORF">K435DRAFT_689314</name>
</gene>
<dbReference type="OrthoDB" id="3200967at2759"/>
<evidence type="ECO:0000256" key="1">
    <source>
        <dbReference type="SAM" id="MobiDB-lite"/>
    </source>
</evidence>